<feature type="compositionally biased region" description="Basic and acidic residues" evidence="7">
    <location>
        <begin position="108"/>
        <end position="124"/>
    </location>
</feature>
<dbReference type="GO" id="GO:0000792">
    <property type="term" value="C:heterochromatin"/>
    <property type="evidence" value="ECO:0007669"/>
    <property type="project" value="UniProtKB-ARBA"/>
</dbReference>
<name>A0A914XNX5_9BILA</name>
<dbReference type="GO" id="GO:0031507">
    <property type="term" value="P:heterochromatin formation"/>
    <property type="evidence" value="ECO:0007669"/>
    <property type="project" value="UniProtKB-ARBA"/>
</dbReference>
<feature type="region of interest" description="Disordered" evidence="7">
    <location>
        <begin position="1"/>
        <end position="27"/>
    </location>
</feature>
<sequence>MGKTTKRKEDEGAESGAESKEEEEEEFIVEKVLAKRIRNGRVEYFLRWKGYSDSENTWEPDDNLDCPDLIQEFEENEKRKREQAVDEGGAPAKRKSEVTDSGTKKRKRDDDKPRGFDRGLDPDRILGATDSNGELTFLIKWKNTDEADLVPAKIANVRCPQIVIKFYEERLTWQTHTTDKN</sequence>
<dbReference type="Gene3D" id="2.40.50.40">
    <property type="match status" value="2"/>
</dbReference>
<dbReference type="InterPro" id="IPR017984">
    <property type="entry name" value="Chromo_dom_subgr"/>
</dbReference>
<dbReference type="GO" id="GO:0003682">
    <property type="term" value="F:chromatin binding"/>
    <property type="evidence" value="ECO:0007669"/>
    <property type="project" value="UniProtKB-ARBA"/>
</dbReference>
<protein>
    <recommendedName>
        <fullName evidence="6">Heterochromatin protein 1</fullName>
    </recommendedName>
</protein>
<evidence type="ECO:0000256" key="2">
    <source>
        <dbReference type="ARBA" id="ARBA00022737"/>
    </source>
</evidence>
<evidence type="ECO:0000256" key="6">
    <source>
        <dbReference type="ARBA" id="ARBA00073803"/>
    </source>
</evidence>
<dbReference type="FunFam" id="2.40.50.40:FF:000031">
    <property type="entry name" value="Heterochromatin protein 1"/>
    <property type="match status" value="1"/>
</dbReference>
<comment type="subcellular location">
    <subcellularLocation>
        <location evidence="1">Nucleus</location>
    </subcellularLocation>
</comment>
<feature type="domain" description="Chromo" evidence="8">
    <location>
        <begin position="27"/>
        <end position="85"/>
    </location>
</feature>
<dbReference type="PANTHER" id="PTHR22812">
    <property type="entry name" value="CHROMOBOX PROTEIN"/>
    <property type="match status" value="1"/>
</dbReference>
<evidence type="ECO:0000256" key="5">
    <source>
        <dbReference type="ARBA" id="ARBA00023242"/>
    </source>
</evidence>
<dbReference type="CDD" id="cd00034">
    <property type="entry name" value="CSD"/>
    <property type="match status" value="1"/>
</dbReference>
<evidence type="ECO:0000313" key="10">
    <source>
        <dbReference type="WBParaSite" id="PSAMB.scaffold905size38858.g9593.t1"/>
    </source>
</evidence>
<dbReference type="Pfam" id="PF00385">
    <property type="entry name" value="Chromo"/>
    <property type="match status" value="1"/>
</dbReference>
<keyword evidence="9" id="KW-1185">Reference proteome</keyword>
<dbReference type="InterPro" id="IPR016197">
    <property type="entry name" value="Chromo-like_dom_sf"/>
</dbReference>
<dbReference type="FunFam" id="2.40.50.40:FF:000007">
    <property type="entry name" value="Chromobox protein homolog 1"/>
    <property type="match status" value="1"/>
</dbReference>
<evidence type="ECO:0000256" key="4">
    <source>
        <dbReference type="ARBA" id="ARBA00023163"/>
    </source>
</evidence>
<proteinExistence type="predicted"/>
<dbReference type="InterPro" id="IPR023779">
    <property type="entry name" value="Chromodomain_CS"/>
</dbReference>
<evidence type="ECO:0000256" key="3">
    <source>
        <dbReference type="ARBA" id="ARBA00023015"/>
    </source>
</evidence>
<dbReference type="PROSITE" id="PS50013">
    <property type="entry name" value="CHROMO_2"/>
    <property type="match status" value="2"/>
</dbReference>
<dbReference type="Pfam" id="PF01393">
    <property type="entry name" value="Chromo_shadow"/>
    <property type="match status" value="1"/>
</dbReference>
<dbReference type="InterPro" id="IPR023780">
    <property type="entry name" value="Chromo_domain"/>
</dbReference>
<dbReference type="InterPro" id="IPR000953">
    <property type="entry name" value="Chromo/chromo_shadow_dom"/>
</dbReference>
<dbReference type="WBParaSite" id="PSAMB.scaffold905size38858.g9593.t1">
    <property type="protein sequence ID" value="PSAMB.scaffold905size38858.g9593.t1"/>
    <property type="gene ID" value="PSAMB.scaffold905size38858.g9593"/>
</dbReference>
<evidence type="ECO:0000256" key="7">
    <source>
        <dbReference type="SAM" id="MobiDB-lite"/>
    </source>
</evidence>
<dbReference type="Proteomes" id="UP000887566">
    <property type="component" value="Unplaced"/>
</dbReference>
<keyword evidence="5" id="KW-0539">Nucleus</keyword>
<dbReference type="GO" id="GO:0005634">
    <property type="term" value="C:nucleus"/>
    <property type="evidence" value="ECO:0007669"/>
    <property type="project" value="UniProtKB-SubCell"/>
</dbReference>
<feature type="domain" description="Chromo" evidence="8">
    <location>
        <begin position="120"/>
        <end position="178"/>
    </location>
</feature>
<evidence type="ECO:0000259" key="8">
    <source>
        <dbReference type="PROSITE" id="PS50013"/>
    </source>
</evidence>
<feature type="region of interest" description="Disordered" evidence="7">
    <location>
        <begin position="76"/>
        <end position="125"/>
    </location>
</feature>
<reference evidence="10" key="1">
    <citation type="submission" date="2022-11" db="UniProtKB">
        <authorList>
            <consortium name="WormBaseParasite"/>
        </authorList>
    </citation>
    <scope>IDENTIFICATION</scope>
</reference>
<dbReference type="InterPro" id="IPR008251">
    <property type="entry name" value="Chromo_shadow_dom"/>
</dbReference>
<keyword evidence="2" id="KW-0677">Repeat</keyword>
<dbReference type="SMART" id="SM00300">
    <property type="entry name" value="ChSh"/>
    <property type="match status" value="1"/>
</dbReference>
<dbReference type="PROSITE" id="PS00598">
    <property type="entry name" value="CHROMO_1"/>
    <property type="match status" value="1"/>
</dbReference>
<dbReference type="InterPro" id="IPR051219">
    <property type="entry name" value="Heterochromatin_chromo-domain"/>
</dbReference>
<accession>A0A914XNX5</accession>
<dbReference type="SMART" id="SM00298">
    <property type="entry name" value="CHROMO"/>
    <property type="match status" value="2"/>
</dbReference>
<keyword evidence="4" id="KW-0804">Transcription</keyword>
<evidence type="ECO:0000256" key="1">
    <source>
        <dbReference type="ARBA" id="ARBA00004123"/>
    </source>
</evidence>
<dbReference type="PRINTS" id="PR00504">
    <property type="entry name" value="CHROMODOMAIN"/>
</dbReference>
<dbReference type="SUPFAM" id="SSF54160">
    <property type="entry name" value="Chromo domain-like"/>
    <property type="match status" value="2"/>
</dbReference>
<keyword evidence="3" id="KW-0805">Transcription regulation</keyword>
<dbReference type="AlphaFoldDB" id="A0A914XNX5"/>
<evidence type="ECO:0000313" key="9">
    <source>
        <dbReference type="Proteomes" id="UP000887566"/>
    </source>
</evidence>
<organism evidence="9 10">
    <name type="scientific">Plectus sambesii</name>
    <dbReference type="NCBI Taxonomy" id="2011161"/>
    <lineage>
        <taxon>Eukaryota</taxon>
        <taxon>Metazoa</taxon>
        <taxon>Ecdysozoa</taxon>
        <taxon>Nematoda</taxon>
        <taxon>Chromadorea</taxon>
        <taxon>Plectida</taxon>
        <taxon>Plectina</taxon>
        <taxon>Plectoidea</taxon>
        <taxon>Plectidae</taxon>
        <taxon>Plectus</taxon>
    </lineage>
</organism>